<dbReference type="InterPro" id="IPR039426">
    <property type="entry name" value="TonB-dep_rcpt-like"/>
</dbReference>
<feature type="domain" description="TonB-dependent receptor plug" evidence="8">
    <location>
        <begin position="125"/>
        <end position="199"/>
    </location>
</feature>
<accession>A0A2S9J9G8</accession>
<dbReference type="SUPFAM" id="SSF56935">
    <property type="entry name" value="Porins"/>
    <property type="match status" value="1"/>
</dbReference>
<evidence type="ECO:0000256" key="7">
    <source>
        <dbReference type="ARBA" id="ARBA00023237"/>
    </source>
</evidence>
<evidence type="ECO:0000259" key="8">
    <source>
        <dbReference type="Pfam" id="PF07715"/>
    </source>
</evidence>
<dbReference type="GO" id="GO:0009279">
    <property type="term" value="C:cell outer membrane"/>
    <property type="evidence" value="ECO:0007669"/>
    <property type="project" value="UniProtKB-SubCell"/>
</dbReference>
<keyword evidence="2" id="KW-0813">Transport</keyword>
<keyword evidence="4" id="KW-0812">Transmembrane</keyword>
<reference evidence="9 10" key="1">
    <citation type="submission" date="2018-02" db="EMBL/GenBank/DDBJ databases">
        <title>The draft genome of Sphingobacterium sp. 5JN-11.</title>
        <authorList>
            <person name="Liu L."/>
            <person name="Li L."/>
            <person name="Liang L."/>
            <person name="Zhang X."/>
            <person name="Wang T."/>
        </authorList>
    </citation>
    <scope>NUCLEOTIDE SEQUENCE [LARGE SCALE GENOMIC DNA]</scope>
    <source>
        <strain evidence="9 10">5JN-11</strain>
    </source>
</reference>
<dbReference type="EMBL" id="PVBQ01000001">
    <property type="protein sequence ID" value="PRD49377.1"/>
    <property type="molecule type" value="Genomic_DNA"/>
</dbReference>
<dbReference type="GO" id="GO:0015344">
    <property type="term" value="F:siderophore uptake transmembrane transporter activity"/>
    <property type="evidence" value="ECO:0007669"/>
    <property type="project" value="TreeGrafter"/>
</dbReference>
<evidence type="ECO:0000256" key="2">
    <source>
        <dbReference type="ARBA" id="ARBA00022448"/>
    </source>
</evidence>
<name>A0A2S9J9G8_9SPHI</name>
<dbReference type="InterPro" id="IPR036942">
    <property type="entry name" value="Beta-barrel_TonB_sf"/>
</dbReference>
<comment type="subcellular location">
    <subcellularLocation>
        <location evidence="1">Cell outer membrane</location>
        <topology evidence="1">Multi-pass membrane protein</topology>
    </subcellularLocation>
</comment>
<organism evidence="9 10">
    <name type="scientific">Sphingobacterium haloxyli</name>
    <dbReference type="NCBI Taxonomy" id="2100533"/>
    <lineage>
        <taxon>Bacteria</taxon>
        <taxon>Pseudomonadati</taxon>
        <taxon>Bacteroidota</taxon>
        <taxon>Sphingobacteriia</taxon>
        <taxon>Sphingobacteriales</taxon>
        <taxon>Sphingobacteriaceae</taxon>
        <taxon>Sphingobacterium</taxon>
    </lineage>
</organism>
<evidence type="ECO:0000256" key="6">
    <source>
        <dbReference type="ARBA" id="ARBA00023136"/>
    </source>
</evidence>
<dbReference type="PANTHER" id="PTHR30069">
    <property type="entry name" value="TONB-DEPENDENT OUTER MEMBRANE RECEPTOR"/>
    <property type="match status" value="1"/>
</dbReference>
<dbReference type="Proteomes" id="UP000239711">
    <property type="component" value="Unassembled WGS sequence"/>
</dbReference>
<dbReference type="PANTHER" id="PTHR30069:SF29">
    <property type="entry name" value="HEMOGLOBIN AND HEMOGLOBIN-HAPTOGLOBIN-BINDING PROTEIN 1-RELATED"/>
    <property type="match status" value="1"/>
</dbReference>
<protein>
    <recommendedName>
        <fullName evidence="8">TonB-dependent receptor plug domain-containing protein</fullName>
    </recommendedName>
</protein>
<evidence type="ECO:0000256" key="4">
    <source>
        <dbReference type="ARBA" id="ARBA00022692"/>
    </source>
</evidence>
<comment type="caution">
    <text evidence="9">The sequence shown here is derived from an EMBL/GenBank/DDBJ whole genome shotgun (WGS) entry which is preliminary data.</text>
</comment>
<dbReference type="Gene3D" id="2.40.170.20">
    <property type="entry name" value="TonB-dependent receptor, beta-barrel domain"/>
    <property type="match status" value="1"/>
</dbReference>
<dbReference type="Pfam" id="PF07715">
    <property type="entry name" value="Plug"/>
    <property type="match status" value="1"/>
</dbReference>
<dbReference type="GO" id="GO:0044718">
    <property type="term" value="P:siderophore transmembrane transport"/>
    <property type="evidence" value="ECO:0007669"/>
    <property type="project" value="TreeGrafter"/>
</dbReference>
<keyword evidence="7" id="KW-0998">Cell outer membrane</keyword>
<evidence type="ECO:0000256" key="5">
    <source>
        <dbReference type="ARBA" id="ARBA00022729"/>
    </source>
</evidence>
<evidence type="ECO:0000313" key="9">
    <source>
        <dbReference type="EMBL" id="PRD49377.1"/>
    </source>
</evidence>
<gene>
    <name evidence="9" type="ORF">C5745_01800</name>
</gene>
<dbReference type="AlphaFoldDB" id="A0A2S9J9G8"/>
<evidence type="ECO:0000256" key="1">
    <source>
        <dbReference type="ARBA" id="ARBA00004571"/>
    </source>
</evidence>
<keyword evidence="5" id="KW-0732">Signal</keyword>
<keyword evidence="10" id="KW-1185">Reference proteome</keyword>
<keyword evidence="6" id="KW-0472">Membrane</keyword>
<sequence>MITAVDVMSQTQSIFVSDSQSGVPIAHANVMNHRTGKTLMTDDAGTCRIVAINGDKLSVSHVAYQDTVFIIIPNITRFEIGLRPRELSAVDIYAGEAFNRRAAQGIHNVPLRFLTSVPTFFGEPDILKALTFLPGVSEGREGYSHLFVRGGDQDQNQILFDGATMFNVNHFGGFISMFHPEMIGGVDFYKSYWPSRYGGRLSSVLDIRTAEGNYKEHRQTIQLGLIAPKISASGPLWKDRVSYHVGARRTIIDMVTGPIARKIRSGKRDGDIGNLVTQDMNLRIDGRIASNQHVSLSALHSRDRHSLLENYPRYDQFVEDQYGIKNEVVTLNYRLEAGLYTSLSAHASYSGYRHYYQDFSRRQDISYTDGTTDQNNLVSSRHSGNSMRSMKLNVHGKSRLHDRWELQYGVEREWLDYNIYLNREEAVNGSVVNTFDGKIGGNGITNTALSADLYHRLSDRLDINTGLRLSRYISGKYDRWLPEPKILATFMLDENATVNAAFNLQRQHTAMLGFTDDMGRFREFYVTSEHDIPPSVSRQWSVGYFRNTSGLLDNFSVELFYKKQSDVVKYVPSVDFDRDVLEYHDYLHRKGLARVYGAEFLLQKTTGALHGSLSYTYARSRSSFSTLNNGQWFNADFDFRHSANILLMYRFGKGYRLSGHWTYKTGRPFTMPSSEVASDDRRSRFQVITDINNMRMPAFHRLDLNIERRWISKKGRKNWFGMGVYNLYNRVNPFFAQPDDDPGKLEIIGMFPLIPFFNIGFEL</sequence>
<proteinExistence type="predicted"/>
<dbReference type="OrthoDB" id="9803050at2"/>
<evidence type="ECO:0000313" key="10">
    <source>
        <dbReference type="Proteomes" id="UP000239711"/>
    </source>
</evidence>
<dbReference type="InterPro" id="IPR012910">
    <property type="entry name" value="Plug_dom"/>
</dbReference>
<dbReference type="RefSeq" id="WP_105715219.1">
    <property type="nucleotide sequence ID" value="NZ_PVBQ01000001.1"/>
</dbReference>
<keyword evidence="3" id="KW-1134">Transmembrane beta strand</keyword>
<evidence type="ECO:0000256" key="3">
    <source>
        <dbReference type="ARBA" id="ARBA00022452"/>
    </source>
</evidence>